<dbReference type="GO" id="GO:0030313">
    <property type="term" value="C:cell envelope"/>
    <property type="evidence" value="ECO:0007669"/>
    <property type="project" value="UniProtKB-SubCell"/>
</dbReference>
<dbReference type="PANTHER" id="PTHR21666">
    <property type="entry name" value="PEPTIDASE-RELATED"/>
    <property type="match status" value="1"/>
</dbReference>
<evidence type="ECO:0000259" key="9">
    <source>
        <dbReference type="Pfam" id="PF04225"/>
    </source>
</evidence>
<protein>
    <submittedName>
        <fullName evidence="11">Family M23 zinc metallopeptidase with OapA domain protein</fullName>
    </submittedName>
</protein>
<reference evidence="11" key="1">
    <citation type="journal article" date="2014" name="Int. J. Syst. Evol. Microbiol.">
        <title>Complete genome sequence of Corynebacterium casei LMG S-19264T (=DSM 44701T), isolated from a smear-ripened cheese.</title>
        <authorList>
            <consortium name="US DOE Joint Genome Institute (JGI-PGF)"/>
            <person name="Walter F."/>
            <person name="Albersmeier A."/>
            <person name="Kalinowski J."/>
            <person name="Ruckert C."/>
        </authorList>
    </citation>
    <scope>NUCLEOTIDE SEQUENCE</scope>
    <source>
        <strain evidence="11">KCTC 22164</strain>
    </source>
</reference>
<sequence length="452" mass="50404">MAEHDILRLGSIMRMQIDMLVATIKRLPRPHKAGLAAAALLLGGLVFYPSDPVEASRHSEATTLDAGVRYPLSISVSGAGDAFLDEDETPWQTYRVRSGDTLAKIFKRAGFSARDVYDVTQSGELAKTLVTLLPGDELSFKTDAEGLFGGLRYKLSSTETLYVKPVTQDNGTSLVAELETRQVDIRYNFAQGEIDSSFWNAAVEAGMTSNQIMSLAGIFGWDIDFAMELRQGDAFNVIYEEQYIDGEFVGFGDIVAAEFVNRGETFRAILHDDGRYYTPEGRSMRKSFLRAPVNFKYVSSNFSKSRFHPVQKRWKAHRGTDYAAARGTPVMAAGDGRVIKSSYDKYNGHHVFIKHGERYTTKYLHFSKRAVKVGDTVKQGQTIGYLGSTGLASGPHVHYEFLVDGVHRNPRTVELPKARPIDESQRDAFMQIAKVRNAQLDNTKRIMLALQK</sequence>
<evidence type="ECO:0000256" key="2">
    <source>
        <dbReference type="ARBA" id="ARBA00004196"/>
    </source>
</evidence>
<evidence type="ECO:0000256" key="3">
    <source>
        <dbReference type="ARBA" id="ARBA00022670"/>
    </source>
</evidence>
<proteinExistence type="predicted"/>
<evidence type="ECO:0000313" key="12">
    <source>
        <dbReference type="Proteomes" id="UP000631300"/>
    </source>
</evidence>
<dbReference type="InterPro" id="IPR018392">
    <property type="entry name" value="LysM"/>
</dbReference>
<dbReference type="AlphaFoldDB" id="A0A918JNN2"/>
<dbReference type="Pfam" id="PF01551">
    <property type="entry name" value="Peptidase_M23"/>
    <property type="match status" value="1"/>
</dbReference>
<organism evidence="11 12">
    <name type="scientific">Alteromonas halophila</name>
    <dbReference type="NCBI Taxonomy" id="516698"/>
    <lineage>
        <taxon>Bacteria</taxon>
        <taxon>Pseudomonadati</taxon>
        <taxon>Pseudomonadota</taxon>
        <taxon>Gammaproteobacteria</taxon>
        <taxon>Alteromonadales</taxon>
        <taxon>Alteromonadaceae</taxon>
        <taxon>Alteromonas/Salinimonas group</taxon>
        <taxon>Alteromonas</taxon>
    </lineage>
</organism>
<dbReference type="SUPFAM" id="SSF51261">
    <property type="entry name" value="Duplicated hybrid motif"/>
    <property type="match status" value="1"/>
</dbReference>
<dbReference type="FunFam" id="2.70.70.10:FF:000002">
    <property type="entry name" value="Murein DD-endopeptidase MepM"/>
    <property type="match status" value="1"/>
</dbReference>
<keyword evidence="6" id="KW-0862">Zinc</keyword>
<keyword evidence="5" id="KW-0378">Hydrolase</keyword>
<keyword evidence="3" id="KW-0645">Protease</keyword>
<dbReference type="InterPro" id="IPR007340">
    <property type="entry name" value="LysM_Opacity-associatedA"/>
</dbReference>
<dbReference type="GO" id="GO:0046872">
    <property type="term" value="F:metal ion binding"/>
    <property type="evidence" value="ECO:0007669"/>
    <property type="project" value="UniProtKB-KW"/>
</dbReference>
<comment type="caution">
    <text evidence="11">The sequence shown here is derived from an EMBL/GenBank/DDBJ whole genome shotgun (WGS) entry which is preliminary data.</text>
</comment>
<keyword evidence="4" id="KW-0479">Metal-binding</keyword>
<comment type="cofactor">
    <cofactor evidence="1">
        <name>Zn(2+)</name>
        <dbReference type="ChEBI" id="CHEBI:29105"/>
    </cofactor>
</comment>
<keyword evidence="12" id="KW-1185">Reference proteome</keyword>
<dbReference type="InterPro" id="IPR011055">
    <property type="entry name" value="Dup_hybrid_motif"/>
</dbReference>
<evidence type="ECO:0000256" key="4">
    <source>
        <dbReference type="ARBA" id="ARBA00022723"/>
    </source>
</evidence>
<dbReference type="CDD" id="cd00118">
    <property type="entry name" value="LysM"/>
    <property type="match status" value="1"/>
</dbReference>
<dbReference type="Pfam" id="PF19425">
    <property type="entry name" value="Csd3_N2"/>
    <property type="match status" value="1"/>
</dbReference>
<evidence type="ECO:0000259" key="8">
    <source>
        <dbReference type="Pfam" id="PF01551"/>
    </source>
</evidence>
<feature type="domain" description="Opacity-associated protein A LysM-like" evidence="9">
    <location>
        <begin position="91"/>
        <end position="163"/>
    </location>
</feature>
<feature type="domain" description="Csd3-like second N-terminal" evidence="10">
    <location>
        <begin position="189"/>
        <end position="303"/>
    </location>
</feature>
<evidence type="ECO:0000313" key="11">
    <source>
        <dbReference type="EMBL" id="GGW92859.1"/>
    </source>
</evidence>
<dbReference type="InterPro" id="IPR016047">
    <property type="entry name" value="M23ase_b-sheet_dom"/>
</dbReference>
<dbReference type="Pfam" id="PF04225">
    <property type="entry name" value="LysM_OapA"/>
    <property type="match status" value="1"/>
</dbReference>
<evidence type="ECO:0000256" key="1">
    <source>
        <dbReference type="ARBA" id="ARBA00001947"/>
    </source>
</evidence>
<keyword evidence="7" id="KW-0482">Metalloprotease</keyword>
<gene>
    <name evidence="11" type="ORF">GCM10007391_28880</name>
</gene>
<dbReference type="Proteomes" id="UP000631300">
    <property type="component" value="Unassembled WGS sequence"/>
</dbReference>
<feature type="domain" description="M23ase beta-sheet core" evidence="8">
    <location>
        <begin position="316"/>
        <end position="410"/>
    </location>
</feature>
<evidence type="ECO:0000256" key="5">
    <source>
        <dbReference type="ARBA" id="ARBA00022801"/>
    </source>
</evidence>
<dbReference type="GO" id="GO:0006508">
    <property type="term" value="P:proteolysis"/>
    <property type="evidence" value="ECO:0007669"/>
    <property type="project" value="UniProtKB-KW"/>
</dbReference>
<dbReference type="EMBL" id="BMXP01000009">
    <property type="protein sequence ID" value="GGW92859.1"/>
    <property type="molecule type" value="Genomic_DNA"/>
</dbReference>
<evidence type="ECO:0000256" key="6">
    <source>
        <dbReference type="ARBA" id="ARBA00022833"/>
    </source>
</evidence>
<reference evidence="11" key="2">
    <citation type="submission" date="2020-09" db="EMBL/GenBank/DDBJ databases">
        <authorList>
            <person name="Sun Q."/>
            <person name="Kim S."/>
        </authorList>
    </citation>
    <scope>NUCLEOTIDE SEQUENCE</scope>
    <source>
        <strain evidence="11">KCTC 22164</strain>
    </source>
</reference>
<dbReference type="GO" id="GO:0004222">
    <property type="term" value="F:metalloendopeptidase activity"/>
    <property type="evidence" value="ECO:0007669"/>
    <property type="project" value="TreeGrafter"/>
</dbReference>
<evidence type="ECO:0000259" key="10">
    <source>
        <dbReference type="Pfam" id="PF19425"/>
    </source>
</evidence>
<comment type="subcellular location">
    <subcellularLocation>
        <location evidence="2">Cell envelope</location>
    </subcellularLocation>
</comment>
<dbReference type="InterPro" id="IPR050570">
    <property type="entry name" value="Cell_wall_metabolism_enzyme"/>
</dbReference>
<dbReference type="Gene3D" id="3.10.450.350">
    <property type="match status" value="2"/>
</dbReference>
<dbReference type="Gene3D" id="2.70.70.10">
    <property type="entry name" value="Glucose Permease (Domain IIA)"/>
    <property type="match status" value="1"/>
</dbReference>
<dbReference type="GO" id="GO:0042834">
    <property type="term" value="F:peptidoglycan binding"/>
    <property type="evidence" value="ECO:0007669"/>
    <property type="project" value="InterPro"/>
</dbReference>
<accession>A0A918JNN2</accession>
<dbReference type="PANTHER" id="PTHR21666:SF288">
    <property type="entry name" value="CELL DIVISION PROTEIN YTFB"/>
    <property type="match status" value="1"/>
</dbReference>
<dbReference type="CDD" id="cd12797">
    <property type="entry name" value="M23_peptidase"/>
    <property type="match status" value="1"/>
</dbReference>
<dbReference type="InterPro" id="IPR045834">
    <property type="entry name" value="Csd3_N2"/>
</dbReference>
<evidence type="ECO:0000256" key="7">
    <source>
        <dbReference type="ARBA" id="ARBA00023049"/>
    </source>
</evidence>
<name>A0A918JNN2_9ALTE</name>